<dbReference type="EMBL" id="JAWWNJ010000001">
    <property type="protein sequence ID" value="KAK7064395.1"/>
    <property type="molecule type" value="Genomic_DNA"/>
</dbReference>
<comment type="caution">
    <text evidence="2">The sequence shown here is derived from an EMBL/GenBank/DDBJ whole genome shotgun (WGS) entry which is preliminary data.</text>
</comment>
<feature type="compositionally biased region" description="Acidic residues" evidence="1">
    <location>
        <begin position="168"/>
        <end position="180"/>
    </location>
</feature>
<evidence type="ECO:0000256" key="1">
    <source>
        <dbReference type="SAM" id="MobiDB-lite"/>
    </source>
</evidence>
<dbReference type="Pfam" id="PF04801">
    <property type="entry name" value="RPC5"/>
    <property type="match status" value="1"/>
</dbReference>
<organism evidence="2 3">
    <name type="scientific">Favolaschia claudopus</name>
    <dbReference type="NCBI Taxonomy" id="2862362"/>
    <lineage>
        <taxon>Eukaryota</taxon>
        <taxon>Fungi</taxon>
        <taxon>Dikarya</taxon>
        <taxon>Basidiomycota</taxon>
        <taxon>Agaricomycotina</taxon>
        <taxon>Agaricomycetes</taxon>
        <taxon>Agaricomycetidae</taxon>
        <taxon>Agaricales</taxon>
        <taxon>Marasmiineae</taxon>
        <taxon>Mycenaceae</taxon>
        <taxon>Favolaschia</taxon>
    </lineage>
</organism>
<feature type="compositionally biased region" description="Basic and acidic residues" evidence="1">
    <location>
        <begin position="70"/>
        <end position="114"/>
    </location>
</feature>
<sequence length="294" mass="32812">MDIDDEIVSRIPIRFSDSLSPKIHIHQFPLLTRPLQVPPSAAASGKRITARVKPAVQRLEVHVPSDTRTEVWNSERGKDLGTARVEDDREKNQELKNKGRENEEPRLSEVRMRSEQIQQQGAHMLGIVRDGQLHLHPISETHQLRPTLTYLDILSRKNKRSRGGGSDSDSDDGPPPDPDEPAPPPVSKKEKKPAGEAREVQVTARKADDKAGVPQIQGGVSVARREMLAAIHAEEDASWQDLDFYDVTVRSTQFNAYTFLLTSATTFEGIFSQSDVILETRTDVTTFLKDISGL</sequence>
<dbReference type="InterPro" id="IPR006886">
    <property type="entry name" value="RNA_pol_III_Rpc5"/>
</dbReference>
<reference evidence="2 3" key="1">
    <citation type="journal article" date="2024" name="J Genomics">
        <title>Draft genome sequencing and assembly of Favolaschia claudopus CIRM-BRFM 2984 isolated from oak limbs.</title>
        <authorList>
            <person name="Navarro D."/>
            <person name="Drula E."/>
            <person name="Chaduli D."/>
            <person name="Cazenave R."/>
            <person name="Ahrendt S."/>
            <person name="Wang J."/>
            <person name="Lipzen A."/>
            <person name="Daum C."/>
            <person name="Barry K."/>
            <person name="Grigoriev I.V."/>
            <person name="Favel A."/>
            <person name="Rosso M.N."/>
            <person name="Martin F."/>
        </authorList>
    </citation>
    <scope>NUCLEOTIDE SEQUENCE [LARGE SCALE GENOMIC DNA]</scope>
    <source>
        <strain evidence="2 3">CIRM-BRFM 2984</strain>
    </source>
</reference>
<feature type="region of interest" description="Disordered" evidence="1">
    <location>
        <begin position="70"/>
        <end position="118"/>
    </location>
</feature>
<evidence type="ECO:0000313" key="3">
    <source>
        <dbReference type="Proteomes" id="UP001362999"/>
    </source>
</evidence>
<feature type="compositionally biased region" description="Basic and acidic residues" evidence="1">
    <location>
        <begin position="192"/>
        <end position="211"/>
    </location>
</feature>
<keyword evidence="3" id="KW-1185">Reference proteome</keyword>
<dbReference type="AlphaFoldDB" id="A0AAW0EI77"/>
<name>A0AAW0EI77_9AGAR</name>
<proteinExistence type="predicted"/>
<evidence type="ECO:0000313" key="2">
    <source>
        <dbReference type="EMBL" id="KAK7064395.1"/>
    </source>
</evidence>
<dbReference type="PANTHER" id="PTHR12069:SF0">
    <property type="entry name" value="DNA-DIRECTED RNA POLYMERASE III SUBUNIT RPC5"/>
    <property type="match status" value="1"/>
</dbReference>
<protein>
    <submittedName>
        <fullName evidence="2">Sin-like protein conserved region-domain-containing protein</fullName>
    </submittedName>
</protein>
<dbReference type="GO" id="GO:0005666">
    <property type="term" value="C:RNA polymerase III complex"/>
    <property type="evidence" value="ECO:0007669"/>
    <property type="project" value="TreeGrafter"/>
</dbReference>
<accession>A0AAW0EI77</accession>
<dbReference type="PANTHER" id="PTHR12069">
    <property type="entry name" value="DNA-DIRECTED RNA POLYMERASES III 80 KDA POLYPEPTIDE RNA POLYMERASE III SUBUNIT 5"/>
    <property type="match status" value="1"/>
</dbReference>
<dbReference type="GO" id="GO:0042797">
    <property type="term" value="P:tRNA transcription by RNA polymerase III"/>
    <property type="evidence" value="ECO:0007669"/>
    <property type="project" value="TreeGrafter"/>
</dbReference>
<gene>
    <name evidence="2" type="ORF">R3P38DRAFT_3301948</name>
</gene>
<dbReference type="Proteomes" id="UP001362999">
    <property type="component" value="Unassembled WGS sequence"/>
</dbReference>
<feature type="region of interest" description="Disordered" evidence="1">
    <location>
        <begin position="156"/>
        <end position="212"/>
    </location>
</feature>